<reference evidence="1 2" key="1">
    <citation type="submission" date="2016-10" db="EMBL/GenBank/DDBJ databases">
        <title>Draft Genome Sequence of Rhizobacteria Flavobacterium johnsoniae CI04.</title>
        <authorList>
            <person name="Bravo J.I."/>
            <person name="Lozano G.L."/>
            <person name="Handelsman J."/>
        </authorList>
    </citation>
    <scope>NUCLEOTIDE SEQUENCE [LARGE SCALE GENOMIC DNA]</scope>
    <source>
        <strain evidence="1 2">CI04</strain>
    </source>
</reference>
<comment type="caution">
    <text evidence="1">The sequence shown here is derived from an EMBL/GenBank/DDBJ whole genome shotgun (WGS) entry which is preliminary data.</text>
</comment>
<dbReference type="AlphaFoldDB" id="A0A1J7BNQ8"/>
<dbReference type="Proteomes" id="UP000182826">
    <property type="component" value="Unassembled WGS sequence"/>
</dbReference>
<protein>
    <submittedName>
        <fullName evidence="1">Uncharacterized protein</fullName>
    </submittedName>
</protein>
<keyword evidence="2" id="KW-1185">Reference proteome</keyword>
<sequence>MCLLLRKTGRAVFTSWIKQRPALQQWVFIQENLKVKLKGIKAEGRSCCFYAAFYMYRNPHFCIFSDACIVNRIIEIKNALF</sequence>
<proteinExistence type="predicted"/>
<evidence type="ECO:0000313" key="2">
    <source>
        <dbReference type="Proteomes" id="UP000182826"/>
    </source>
</evidence>
<dbReference type="EMBL" id="MLFK01000010">
    <property type="protein sequence ID" value="OIV40326.1"/>
    <property type="molecule type" value="Genomic_DNA"/>
</dbReference>
<accession>A0A1J7BNQ8</accession>
<organism evidence="1 2">
    <name type="scientific">Flavobacterium johnsoniae</name>
    <name type="common">Cytophaga johnsonae</name>
    <dbReference type="NCBI Taxonomy" id="986"/>
    <lineage>
        <taxon>Bacteria</taxon>
        <taxon>Pseudomonadati</taxon>
        <taxon>Bacteroidota</taxon>
        <taxon>Flavobacteriia</taxon>
        <taxon>Flavobacteriales</taxon>
        <taxon>Flavobacteriaceae</taxon>
        <taxon>Flavobacterium</taxon>
    </lineage>
</organism>
<evidence type="ECO:0000313" key="1">
    <source>
        <dbReference type="EMBL" id="OIV40326.1"/>
    </source>
</evidence>
<name>A0A1J7BNQ8_FLAJO</name>
<gene>
    <name evidence="1" type="ORF">BKM63_20530</name>
</gene>